<dbReference type="GO" id="GO:0005886">
    <property type="term" value="C:plasma membrane"/>
    <property type="evidence" value="ECO:0007669"/>
    <property type="project" value="TreeGrafter"/>
</dbReference>
<gene>
    <name evidence="7" type="ORF">A2Y82_01990</name>
</gene>
<feature type="transmembrane region" description="Helical" evidence="5">
    <location>
        <begin position="200"/>
        <end position="220"/>
    </location>
</feature>
<feature type="transmembrane region" description="Helical" evidence="5">
    <location>
        <begin position="261"/>
        <end position="281"/>
    </location>
</feature>
<dbReference type="GO" id="GO:0005262">
    <property type="term" value="F:calcium channel activity"/>
    <property type="evidence" value="ECO:0007669"/>
    <property type="project" value="TreeGrafter"/>
</dbReference>
<evidence type="ECO:0000313" key="7">
    <source>
        <dbReference type="EMBL" id="OGY41194.1"/>
    </source>
</evidence>
<feature type="transmembrane region" description="Helical" evidence="5">
    <location>
        <begin position="104"/>
        <end position="120"/>
    </location>
</feature>
<organism evidence="7 8">
    <name type="scientific">Candidatus Buchananbacteria bacterium RBG_13_36_9</name>
    <dbReference type="NCBI Taxonomy" id="1797530"/>
    <lineage>
        <taxon>Bacteria</taxon>
        <taxon>Candidatus Buchananiibacteriota</taxon>
    </lineage>
</organism>
<dbReference type="InterPro" id="IPR044880">
    <property type="entry name" value="NCX_ion-bd_dom_sf"/>
</dbReference>
<dbReference type="GO" id="GO:0008273">
    <property type="term" value="F:calcium, potassium:sodium antiporter activity"/>
    <property type="evidence" value="ECO:0007669"/>
    <property type="project" value="TreeGrafter"/>
</dbReference>
<evidence type="ECO:0000313" key="8">
    <source>
        <dbReference type="Proteomes" id="UP000176498"/>
    </source>
</evidence>
<dbReference type="AlphaFoldDB" id="A0A1G1XMR0"/>
<dbReference type="PANTHER" id="PTHR10846">
    <property type="entry name" value="SODIUM/POTASSIUM/CALCIUM EXCHANGER"/>
    <property type="match status" value="1"/>
</dbReference>
<feature type="domain" description="Sodium/calcium exchanger membrane region" evidence="6">
    <location>
        <begin position="167"/>
        <end position="307"/>
    </location>
</feature>
<dbReference type="Gene3D" id="1.20.1420.30">
    <property type="entry name" value="NCX, central ion-binding region"/>
    <property type="match status" value="1"/>
</dbReference>
<dbReference type="InterPro" id="IPR004837">
    <property type="entry name" value="NaCa_Exmemb"/>
</dbReference>
<evidence type="ECO:0000256" key="2">
    <source>
        <dbReference type="ARBA" id="ARBA00022692"/>
    </source>
</evidence>
<feature type="transmembrane region" description="Helical" evidence="5">
    <location>
        <begin position="71"/>
        <end position="92"/>
    </location>
</feature>
<feature type="transmembrane region" description="Helical" evidence="5">
    <location>
        <begin position="39"/>
        <end position="59"/>
    </location>
</feature>
<keyword evidence="2 5" id="KW-0812">Transmembrane</keyword>
<evidence type="ECO:0000259" key="6">
    <source>
        <dbReference type="Pfam" id="PF01699"/>
    </source>
</evidence>
<protein>
    <recommendedName>
        <fullName evidence="6">Sodium/calcium exchanger membrane region domain-containing protein</fullName>
    </recommendedName>
</protein>
<feature type="transmembrane region" description="Helical" evidence="5">
    <location>
        <begin position="232"/>
        <end position="255"/>
    </location>
</feature>
<evidence type="ECO:0000256" key="4">
    <source>
        <dbReference type="ARBA" id="ARBA00023136"/>
    </source>
</evidence>
<comment type="subcellular location">
    <subcellularLocation>
        <location evidence="1">Membrane</location>
        <topology evidence="1">Multi-pass membrane protein</topology>
    </subcellularLocation>
</comment>
<comment type="caution">
    <text evidence="7">The sequence shown here is derived from an EMBL/GenBank/DDBJ whole genome shotgun (WGS) entry which is preliminary data.</text>
</comment>
<keyword evidence="4 5" id="KW-0472">Membrane</keyword>
<name>A0A1G1XMR0_9BACT</name>
<dbReference type="PANTHER" id="PTHR10846:SF8">
    <property type="entry name" value="INNER MEMBRANE PROTEIN YRBG"/>
    <property type="match status" value="1"/>
</dbReference>
<dbReference type="InterPro" id="IPR004481">
    <property type="entry name" value="K/Na/Ca-exchanger"/>
</dbReference>
<feature type="transmembrane region" description="Helical" evidence="5">
    <location>
        <begin position="126"/>
        <end position="146"/>
    </location>
</feature>
<keyword evidence="3 5" id="KW-1133">Transmembrane helix</keyword>
<evidence type="ECO:0000256" key="1">
    <source>
        <dbReference type="ARBA" id="ARBA00004141"/>
    </source>
</evidence>
<evidence type="ECO:0000256" key="5">
    <source>
        <dbReference type="SAM" id="Phobius"/>
    </source>
</evidence>
<feature type="transmembrane region" description="Helical" evidence="5">
    <location>
        <begin position="6"/>
        <end position="27"/>
    </location>
</feature>
<accession>A0A1G1XMR0</accession>
<dbReference type="EMBL" id="MHHZ01000021">
    <property type="protein sequence ID" value="OGY41194.1"/>
    <property type="molecule type" value="Genomic_DNA"/>
</dbReference>
<sequence>MIDLLFFLLLLLFFYFLGKAADLVVLNIRQIGEKLGIKIFFLGLILGLLTSLPELSIGINSIVNNIEEVSLGNLLGGVIVLLGLILGLSIILNRKISTDGKISHFLPIAVFLLLPLFLGLDGLLNYFDGILIIIIYVALIAFLYSWNKSPHLITLEIIRNGKILKNVFYSLVGVIIVIIISNLIVRLTSSLLKDIDIPELLLGLILFSIGTNLPEIIVTIRSWKRHVKDLAISNLIGSAIANILIIGIFAIIVPLELEIDVVFVVLLIFTFILLLALTLFYKTDKSFSRREGFALLCIYLLFFISQTFLLIRLI</sequence>
<evidence type="ECO:0000256" key="3">
    <source>
        <dbReference type="ARBA" id="ARBA00022989"/>
    </source>
</evidence>
<dbReference type="GO" id="GO:0006874">
    <property type="term" value="P:intracellular calcium ion homeostasis"/>
    <property type="evidence" value="ECO:0007669"/>
    <property type="project" value="TreeGrafter"/>
</dbReference>
<dbReference type="Proteomes" id="UP000176498">
    <property type="component" value="Unassembled WGS sequence"/>
</dbReference>
<dbReference type="Pfam" id="PF01699">
    <property type="entry name" value="Na_Ca_ex"/>
    <property type="match status" value="2"/>
</dbReference>
<proteinExistence type="predicted"/>
<reference evidence="7 8" key="1">
    <citation type="journal article" date="2016" name="Nat. Commun.">
        <title>Thousands of microbial genomes shed light on interconnected biogeochemical processes in an aquifer system.</title>
        <authorList>
            <person name="Anantharaman K."/>
            <person name="Brown C.T."/>
            <person name="Hug L.A."/>
            <person name="Sharon I."/>
            <person name="Castelle C.J."/>
            <person name="Probst A.J."/>
            <person name="Thomas B.C."/>
            <person name="Singh A."/>
            <person name="Wilkins M.J."/>
            <person name="Karaoz U."/>
            <person name="Brodie E.L."/>
            <person name="Williams K.H."/>
            <person name="Hubbard S.S."/>
            <person name="Banfield J.F."/>
        </authorList>
    </citation>
    <scope>NUCLEOTIDE SEQUENCE [LARGE SCALE GENOMIC DNA]</scope>
</reference>
<feature type="transmembrane region" description="Helical" evidence="5">
    <location>
        <begin position="293"/>
        <end position="311"/>
    </location>
</feature>
<feature type="domain" description="Sodium/calcium exchanger membrane region" evidence="6">
    <location>
        <begin position="7"/>
        <end position="144"/>
    </location>
</feature>
<feature type="transmembrane region" description="Helical" evidence="5">
    <location>
        <begin position="167"/>
        <end position="188"/>
    </location>
</feature>